<name>A0A6I1MST0_9CLOT</name>
<keyword evidence="2" id="KW-1185">Reference proteome</keyword>
<organism evidence="1 2">
    <name type="scientific">Clostridium tarantellae</name>
    <dbReference type="NCBI Taxonomy" id="39493"/>
    <lineage>
        <taxon>Bacteria</taxon>
        <taxon>Bacillati</taxon>
        <taxon>Bacillota</taxon>
        <taxon>Clostridia</taxon>
        <taxon>Eubacteriales</taxon>
        <taxon>Clostridiaceae</taxon>
        <taxon>Clostridium</taxon>
    </lineage>
</organism>
<dbReference type="Proteomes" id="UP000430345">
    <property type="component" value="Unassembled WGS sequence"/>
</dbReference>
<comment type="caution">
    <text evidence="1">The sequence shown here is derived from an EMBL/GenBank/DDBJ whole genome shotgun (WGS) entry which is preliminary data.</text>
</comment>
<reference evidence="1 2" key="1">
    <citation type="submission" date="2019-10" db="EMBL/GenBank/DDBJ databases">
        <title>The Genome Sequence of Clostridium tarantellae Isolated from Fish Brain.</title>
        <authorList>
            <person name="Bano L."/>
            <person name="Kiel M."/>
            <person name="Sales G."/>
            <person name="Doxey A.C."/>
            <person name="Mansfield M.J."/>
            <person name="Schiavone M."/>
            <person name="Rossetto O."/>
            <person name="Pirazzini M."/>
            <person name="Dobrindt U."/>
            <person name="Montecucco C."/>
        </authorList>
    </citation>
    <scope>NUCLEOTIDE SEQUENCE [LARGE SCALE GENOMIC DNA]</scope>
    <source>
        <strain evidence="1 2">DSM 3997</strain>
    </source>
</reference>
<dbReference type="OrthoDB" id="1258529at2"/>
<gene>
    <name evidence="1" type="ORF">GBZ86_16040</name>
</gene>
<dbReference type="AlphaFoldDB" id="A0A6I1MST0"/>
<dbReference type="RefSeq" id="WP_152892328.1">
    <property type="nucleotide sequence ID" value="NZ_WHJC01000518.1"/>
</dbReference>
<protein>
    <submittedName>
        <fullName evidence="1">Uncharacterized protein</fullName>
    </submittedName>
</protein>
<dbReference type="EMBL" id="WHJC01000518">
    <property type="protein sequence ID" value="MPQ45227.1"/>
    <property type="molecule type" value="Genomic_DNA"/>
</dbReference>
<evidence type="ECO:0000313" key="2">
    <source>
        <dbReference type="Proteomes" id="UP000430345"/>
    </source>
</evidence>
<accession>A0A6I1MST0</accession>
<proteinExistence type="predicted"/>
<sequence length="337" mass="38919">MDYKDFLLWEQTTRDTIDLKKIYVDVAGDLVSGVLLSQIVYWNLPNSKGKSKLRVIINEELWLAKGREDWWEECRISAKQFDRSIKLLESKGIVTTKLKKFDGAPKKHIKLNLEILIDNINEMLTSCDSLDFTQRGKSNLPKGENPIYPKGKIQFTQKVKSLTETTTETTTETIKQSSSIKKLKKNNVSENENNKIEEDDKNIEIGTLVKENKEINIQDSINYKDKEILEILEHCQLLNFKLKKADVKALLITFCINDILRAITTICNTEAFANGEIKSNKAYLLKVLNDFKTNKNITINNTITNSNNNPKKLLFTDYSQREVEDWNAYENQLLGWE</sequence>
<evidence type="ECO:0000313" key="1">
    <source>
        <dbReference type="EMBL" id="MPQ45227.1"/>
    </source>
</evidence>